<dbReference type="GO" id="GO:0033209">
    <property type="term" value="P:tumor necrosis factor-mediated signaling pathway"/>
    <property type="evidence" value="ECO:0007669"/>
    <property type="project" value="TreeGrafter"/>
</dbReference>
<evidence type="ECO:0000256" key="10">
    <source>
        <dbReference type="ARBA" id="ARBA00023242"/>
    </source>
</evidence>
<evidence type="ECO:0000256" key="2">
    <source>
        <dbReference type="ARBA" id="ARBA00004496"/>
    </source>
</evidence>
<evidence type="ECO:0000259" key="11">
    <source>
        <dbReference type="Pfam" id="PF18397"/>
    </source>
</evidence>
<dbReference type="Pfam" id="PF18397">
    <property type="entry name" value="IKBKB_SDD"/>
    <property type="match status" value="1"/>
</dbReference>
<gene>
    <name evidence="12" type="ORF">SK128_021915</name>
</gene>
<evidence type="ECO:0000256" key="1">
    <source>
        <dbReference type="ARBA" id="ARBA00004123"/>
    </source>
</evidence>
<dbReference type="GO" id="GO:0045944">
    <property type="term" value="P:positive regulation of transcription by RNA polymerase II"/>
    <property type="evidence" value="ECO:0007669"/>
    <property type="project" value="TreeGrafter"/>
</dbReference>
<evidence type="ECO:0000256" key="6">
    <source>
        <dbReference type="ARBA" id="ARBA00022679"/>
    </source>
</evidence>
<evidence type="ECO:0000313" key="13">
    <source>
        <dbReference type="Proteomes" id="UP001381693"/>
    </source>
</evidence>
<dbReference type="InterPro" id="IPR046375">
    <property type="entry name" value="IKBKB_SDD_sf"/>
</dbReference>
<evidence type="ECO:0000256" key="4">
    <source>
        <dbReference type="ARBA" id="ARBA00022527"/>
    </source>
</evidence>
<dbReference type="Gene3D" id="3.10.20.90">
    <property type="entry name" value="Phosphatidylinositol 3-kinase Catalytic Subunit, Chain A, domain 1"/>
    <property type="match status" value="1"/>
</dbReference>
<dbReference type="PANTHER" id="PTHR22969">
    <property type="entry name" value="IKB KINASE"/>
    <property type="match status" value="1"/>
</dbReference>
<keyword evidence="4" id="KW-0723">Serine/threonine-protein kinase</keyword>
<feature type="domain" description="IKBKB scaffold dimerization" evidence="11">
    <location>
        <begin position="120"/>
        <end position="220"/>
    </location>
</feature>
<dbReference type="PANTHER" id="PTHR22969:SF17">
    <property type="entry name" value="INHIBITOR OF NUCLEAR FACTOR KAPPA-B KINASE SUBUNIT BETA"/>
    <property type="match status" value="1"/>
</dbReference>
<dbReference type="Proteomes" id="UP001381693">
    <property type="component" value="Unassembled WGS sequence"/>
</dbReference>
<keyword evidence="13" id="KW-1185">Reference proteome</keyword>
<dbReference type="GO" id="GO:0008385">
    <property type="term" value="C:IkappaB kinase complex"/>
    <property type="evidence" value="ECO:0007669"/>
    <property type="project" value="TreeGrafter"/>
</dbReference>
<dbReference type="InterPro" id="IPR041185">
    <property type="entry name" value="IKBKB_SDD"/>
</dbReference>
<evidence type="ECO:0000256" key="8">
    <source>
        <dbReference type="ARBA" id="ARBA00022777"/>
    </source>
</evidence>
<dbReference type="GO" id="GO:0008384">
    <property type="term" value="F:IkappaB kinase activity"/>
    <property type="evidence" value="ECO:0007669"/>
    <property type="project" value="TreeGrafter"/>
</dbReference>
<protein>
    <recommendedName>
        <fullName evidence="11">IKBKB scaffold dimerization domain-containing protein</fullName>
    </recommendedName>
</protein>
<dbReference type="AlphaFoldDB" id="A0AAN8WNI4"/>
<reference evidence="12 13" key="1">
    <citation type="submission" date="2023-11" db="EMBL/GenBank/DDBJ databases">
        <title>Halocaridina rubra genome assembly.</title>
        <authorList>
            <person name="Smith C."/>
        </authorList>
    </citation>
    <scope>NUCLEOTIDE SEQUENCE [LARGE SCALE GENOMIC DNA]</scope>
    <source>
        <strain evidence="12">EP-1</strain>
        <tissue evidence="12">Whole</tissue>
    </source>
</reference>
<comment type="subcellular location">
    <subcellularLocation>
        <location evidence="2">Cytoplasm</location>
    </subcellularLocation>
    <subcellularLocation>
        <location evidence="1">Nucleus</location>
    </subcellularLocation>
</comment>
<dbReference type="Gene3D" id="1.20.1270.250">
    <property type="match status" value="1"/>
</dbReference>
<evidence type="ECO:0000313" key="12">
    <source>
        <dbReference type="EMBL" id="KAK7069375.1"/>
    </source>
</evidence>
<dbReference type="GO" id="GO:0005524">
    <property type="term" value="F:ATP binding"/>
    <property type="evidence" value="ECO:0007669"/>
    <property type="project" value="UniProtKB-KW"/>
</dbReference>
<organism evidence="12 13">
    <name type="scientific">Halocaridina rubra</name>
    <name type="common">Hawaiian red shrimp</name>
    <dbReference type="NCBI Taxonomy" id="373956"/>
    <lineage>
        <taxon>Eukaryota</taxon>
        <taxon>Metazoa</taxon>
        <taxon>Ecdysozoa</taxon>
        <taxon>Arthropoda</taxon>
        <taxon>Crustacea</taxon>
        <taxon>Multicrustacea</taxon>
        <taxon>Malacostraca</taxon>
        <taxon>Eumalacostraca</taxon>
        <taxon>Eucarida</taxon>
        <taxon>Decapoda</taxon>
        <taxon>Pleocyemata</taxon>
        <taxon>Caridea</taxon>
        <taxon>Atyoidea</taxon>
        <taxon>Atyidae</taxon>
        <taxon>Halocaridina</taxon>
    </lineage>
</organism>
<keyword evidence="6" id="KW-0808">Transferase</keyword>
<dbReference type="CDD" id="cd17046">
    <property type="entry name" value="Ubl_IKKA_like"/>
    <property type="match status" value="1"/>
</dbReference>
<evidence type="ECO:0000256" key="9">
    <source>
        <dbReference type="ARBA" id="ARBA00022840"/>
    </source>
</evidence>
<evidence type="ECO:0000256" key="5">
    <source>
        <dbReference type="ARBA" id="ARBA00022553"/>
    </source>
</evidence>
<keyword evidence="10" id="KW-0539">Nucleus</keyword>
<dbReference type="EMBL" id="JAXCGZ010016669">
    <property type="protein sequence ID" value="KAK7069375.1"/>
    <property type="molecule type" value="Genomic_DNA"/>
</dbReference>
<comment type="caution">
    <text evidence="12">The sequence shown here is derived from an EMBL/GenBank/DDBJ whole genome shotgun (WGS) entry which is preliminary data.</text>
</comment>
<sequence length="223" mass="25732">MLEWDPAIRGQVQDDNDGKQVVAFNMINEILNRKMIKVFVVDLCRLLEYEVKENTTLSEVHQWIARDSSVATEDQRPLLPRGQPPDATRSAIQCWAPPDEDEWLLYIFAEGMTRPQVPPHFPALVEAMLREPRATVDYQTQRRMWAHAVYFLHREARLLTLLTQAQKVSMLHLMSGHAQLTKTGQRMLSDIAKLQAQHNLFMEALNTDLDYYDEQASSGRIST</sequence>
<keyword evidence="3" id="KW-0963">Cytoplasm</keyword>
<dbReference type="GO" id="GO:0005634">
    <property type="term" value="C:nucleus"/>
    <property type="evidence" value="ECO:0007669"/>
    <property type="project" value="UniProtKB-SubCell"/>
</dbReference>
<proteinExistence type="predicted"/>
<keyword evidence="9" id="KW-0067">ATP-binding</keyword>
<evidence type="ECO:0000256" key="7">
    <source>
        <dbReference type="ARBA" id="ARBA00022741"/>
    </source>
</evidence>
<keyword evidence="5" id="KW-0597">Phosphoprotein</keyword>
<name>A0AAN8WNI4_HALRR</name>
<dbReference type="InterPro" id="IPR051180">
    <property type="entry name" value="IKK"/>
</dbReference>
<evidence type="ECO:0000256" key="3">
    <source>
        <dbReference type="ARBA" id="ARBA00022490"/>
    </source>
</evidence>
<accession>A0AAN8WNI4</accession>
<keyword evidence="8" id="KW-0418">Kinase</keyword>
<keyword evidence="7" id="KW-0547">Nucleotide-binding</keyword>